<feature type="region of interest" description="Disordered" evidence="1">
    <location>
        <begin position="1"/>
        <end position="96"/>
    </location>
</feature>
<dbReference type="EMBL" id="JACHJG010000002">
    <property type="protein sequence ID" value="MBB4885124.1"/>
    <property type="molecule type" value="Genomic_DNA"/>
</dbReference>
<proteinExistence type="predicted"/>
<gene>
    <name evidence="2" type="ORF">FHS38_001152</name>
</gene>
<evidence type="ECO:0000313" key="3">
    <source>
        <dbReference type="Proteomes" id="UP000556436"/>
    </source>
</evidence>
<comment type="caution">
    <text evidence="2">The sequence shown here is derived from an EMBL/GenBank/DDBJ whole genome shotgun (WGS) entry which is preliminary data.</text>
</comment>
<protein>
    <submittedName>
        <fullName evidence="2">Uncharacterized protein</fullName>
    </submittedName>
</protein>
<dbReference type="Proteomes" id="UP000556436">
    <property type="component" value="Unassembled WGS sequence"/>
</dbReference>
<keyword evidence="3" id="KW-1185">Reference proteome</keyword>
<dbReference type="AlphaFoldDB" id="A0A7W7PCK2"/>
<evidence type="ECO:0000313" key="2">
    <source>
        <dbReference type="EMBL" id="MBB4885124.1"/>
    </source>
</evidence>
<sequence>MRHVTGVVPKGSRPLGRGAAARGSPVGAIGGAGGGAPSAVAECGTGRADGLSAPAEGAYRESAAGSGRAERREGVFAAPRQPRETAPVPRGEESRS</sequence>
<evidence type="ECO:0000256" key="1">
    <source>
        <dbReference type="SAM" id="MobiDB-lite"/>
    </source>
</evidence>
<organism evidence="2 3">
    <name type="scientific">Streptomyces netropsis</name>
    <name type="common">Streptoverticillium netropsis</name>
    <dbReference type="NCBI Taxonomy" id="55404"/>
    <lineage>
        <taxon>Bacteria</taxon>
        <taxon>Bacillati</taxon>
        <taxon>Actinomycetota</taxon>
        <taxon>Actinomycetes</taxon>
        <taxon>Kitasatosporales</taxon>
        <taxon>Streptomycetaceae</taxon>
        <taxon>Streptomyces</taxon>
    </lineage>
</organism>
<name>A0A7W7PCK2_STRNE</name>
<reference evidence="2 3" key="1">
    <citation type="submission" date="2020-08" db="EMBL/GenBank/DDBJ databases">
        <title>Genomic Encyclopedia of Type Strains, Phase III (KMG-III): the genomes of soil and plant-associated and newly described type strains.</title>
        <authorList>
            <person name="Whitman W."/>
        </authorList>
    </citation>
    <scope>NUCLEOTIDE SEQUENCE [LARGE SCALE GENOMIC DNA]</scope>
    <source>
        <strain evidence="2 3">CECT 3265</strain>
    </source>
</reference>
<accession>A0A7W7PCK2</accession>